<name>A0A5M3W111_9ACTN</name>
<dbReference type="AlphaFoldDB" id="A0A5M3W111"/>
<comment type="caution">
    <text evidence="2">The sequence shown here is derived from an EMBL/GenBank/DDBJ whole genome shotgun (WGS) entry which is preliminary data.</text>
</comment>
<evidence type="ECO:0000313" key="3">
    <source>
        <dbReference type="Proteomes" id="UP000334990"/>
    </source>
</evidence>
<dbReference type="SUPFAM" id="SSF51658">
    <property type="entry name" value="Xylose isomerase-like"/>
    <property type="match status" value="1"/>
</dbReference>
<dbReference type="InterPro" id="IPR013022">
    <property type="entry name" value="Xyl_isomerase-like_TIM-brl"/>
</dbReference>
<organism evidence="2 3">
    <name type="scientific">Acrocarpospora corrugata</name>
    <dbReference type="NCBI Taxonomy" id="35763"/>
    <lineage>
        <taxon>Bacteria</taxon>
        <taxon>Bacillati</taxon>
        <taxon>Actinomycetota</taxon>
        <taxon>Actinomycetes</taxon>
        <taxon>Streptosporangiales</taxon>
        <taxon>Streptosporangiaceae</taxon>
        <taxon>Acrocarpospora</taxon>
    </lineage>
</organism>
<reference evidence="2 3" key="1">
    <citation type="submission" date="2019-10" db="EMBL/GenBank/DDBJ databases">
        <title>Whole genome shotgun sequence of Acrocarpospora corrugata NBRC 13972.</title>
        <authorList>
            <person name="Ichikawa N."/>
            <person name="Kimura A."/>
            <person name="Kitahashi Y."/>
            <person name="Komaki H."/>
            <person name="Oguchi A."/>
        </authorList>
    </citation>
    <scope>NUCLEOTIDE SEQUENCE [LARGE SCALE GENOMIC DNA]</scope>
    <source>
        <strain evidence="2 3">NBRC 13972</strain>
    </source>
</reference>
<dbReference type="Gene3D" id="3.20.20.150">
    <property type="entry name" value="Divalent-metal-dependent TIM barrel enzymes"/>
    <property type="match status" value="1"/>
</dbReference>
<sequence length="312" mass="34038">MRLSLYTDSVPGLSLEGALDLAVEIGAPAVEIAAGGQSSAPHLRIDELLADREAFARFRDALESRGLRMGALNCSAWPMHPVHGKRHEELIRKTIELARRLGVDTIVTMSGCPGDGPSASTLNWVWFPWPEDAVALLERQWEQAGPLWRELAGRAADAGVTRIAFELHPLHLVYNVPTLLRMRAEVGPIIGMNLDPSHLFWQRMDPLAIIRAHGDAVYHVHLKDTQLNPGPLAMAGLLDQRTGGDPGGRAWNFRTVGAGHGAEFWSPFVAELTAAGYAGALSIENEDPYDPPVEGVRRAAAFMRPLLEARHG</sequence>
<dbReference type="PANTHER" id="PTHR12110">
    <property type="entry name" value="HYDROXYPYRUVATE ISOMERASE"/>
    <property type="match status" value="1"/>
</dbReference>
<dbReference type="InterPro" id="IPR050312">
    <property type="entry name" value="IolE/XylAMocC-like"/>
</dbReference>
<proteinExistence type="predicted"/>
<dbReference type="EMBL" id="BLAD01000052">
    <property type="protein sequence ID" value="GES01712.1"/>
    <property type="molecule type" value="Genomic_DNA"/>
</dbReference>
<keyword evidence="3" id="KW-1185">Reference proteome</keyword>
<dbReference type="OrthoDB" id="9779184at2"/>
<gene>
    <name evidence="2" type="primary">yfiH</name>
    <name evidence="2" type="ORF">Acor_37760</name>
</gene>
<dbReference type="PANTHER" id="PTHR12110:SF21">
    <property type="entry name" value="XYLOSE ISOMERASE-LIKE TIM BARREL DOMAIN-CONTAINING PROTEIN"/>
    <property type="match status" value="1"/>
</dbReference>
<protein>
    <recommendedName>
        <fullName evidence="1">Xylose isomerase-like TIM barrel domain-containing protein</fullName>
    </recommendedName>
</protein>
<dbReference type="RefSeq" id="WP_155337981.1">
    <property type="nucleotide sequence ID" value="NZ_BAAABN010000074.1"/>
</dbReference>
<dbReference type="InterPro" id="IPR036237">
    <property type="entry name" value="Xyl_isomerase-like_sf"/>
</dbReference>
<accession>A0A5M3W111</accession>
<evidence type="ECO:0000313" key="2">
    <source>
        <dbReference type="EMBL" id="GES01712.1"/>
    </source>
</evidence>
<dbReference type="Pfam" id="PF01261">
    <property type="entry name" value="AP_endonuc_2"/>
    <property type="match status" value="1"/>
</dbReference>
<dbReference type="Proteomes" id="UP000334990">
    <property type="component" value="Unassembled WGS sequence"/>
</dbReference>
<feature type="domain" description="Xylose isomerase-like TIM barrel" evidence="1">
    <location>
        <begin position="19"/>
        <end position="305"/>
    </location>
</feature>
<evidence type="ECO:0000259" key="1">
    <source>
        <dbReference type="Pfam" id="PF01261"/>
    </source>
</evidence>